<evidence type="ECO:0000313" key="9">
    <source>
        <dbReference type="EMBL" id="KAK9754183.1"/>
    </source>
</evidence>
<comment type="similarity">
    <text evidence="2">Belongs to the peptidase S54 family.</text>
</comment>
<evidence type="ECO:0000256" key="4">
    <source>
        <dbReference type="ARBA" id="ARBA00022837"/>
    </source>
</evidence>
<dbReference type="PROSITE" id="PS00018">
    <property type="entry name" value="EF_HAND_1"/>
    <property type="match status" value="2"/>
</dbReference>
<dbReference type="GO" id="GO:0005509">
    <property type="term" value="F:calcium ion binding"/>
    <property type="evidence" value="ECO:0007669"/>
    <property type="project" value="InterPro"/>
</dbReference>
<dbReference type="InterPro" id="IPR035952">
    <property type="entry name" value="Rhomboid-like_sf"/>
</dbReference>
<dbReference type="SUPFAM" id="SSF144091">
    <property type="entry name" value="Rhomboid-like"/>
    <property type="match status" value="1"/>
</dbReference>
<protein>
    <submittedName>
        <fullName evidence="9">EF-hand domain pair</fullName>
    </submittedName>
</protein>
<feature type="transmembrane region" description="Helical" evidence="7">
    <location>
        <begin position="353"/>
        <end position="374"/>
    </location>
</feature>
<dbReference type="Pfam" id="PF13499">
    <property type="entry name" value="EF-hand_7"/>
    <property type="match status" value="1"/>
</dbReference>
<sequence length="375" mass="43190">MDRLNSVESQCKYELKVLFDEVDKDDNGYISHRELRDFLLTNNHKLPRYVLDKVYERADRNGRELRDFLLTNNHKLPRYVLDKVYERADRNGDGRLDLREFTSMVYDPKNRDFFSNLFNTCLNKYINFVLPPPPSKYIRSISEDRREKYVNLLRCCPPPIFMIAISLEILEIILFTIDAVNGDTTATGPVAQTLIYDPTKRTQIWRHITYMFVHVRYSHLIMNLLVQILLGIILEVFHSWWRVMMIYFAGVLAGSLGTFVFDSVHQLAGASGGVYSLITAHVATIILNWKEMRFPLSNLSIFVAFTIGDLILVLQSDDPHIGHTAHFCGAAAGLLVGVLILRNISSNRFERIMQLIALIVYISLMGAAVVWNIIR</sequence>
<feature type="transmembrane region" description="Helical" evidence="7">
    <location>
        <begin position="296"/>
        <end position="315"/>
    </location>
</feature>
<evidence type="ECO:0000256" key="3">
    <source>
        <dbReference type="ARBA" id="ARBA00022692"/>
    </source>
</evidence>
<accession>A0AAW1N4Q6</accession>
<dbReference type="InterPro" id="IPR051739">
    <property type="entry name" value="Rhomboid_IM_Serine_Proteases"/>
</dbReference>
<keyword evidence="6 7" id="KW-0472">Membrane</keyword>
<evidence type="ECO:0000313" key="10">
    <source>
        <dbReference type="Proteomes" id="UP001458880"/>
    </source>
</evidence>
<dbReference type="PANTHER" id="PTHR45840:SF8">
    <property type="entry name" value="RHOMBOID PROTEASE"/>
    <property type="match status" value="1"/>
</dbReference>
<dbReference type="Proteomes" id="UP001458880">
    <property type="component" value="Unassembled WGS sequence"/>
</dbReference>
<keyword evidence="10" id="KW-1185">Reference proteome</keyword>
<gene>
    <name evidence="9" type="ORF">QE152_g1665</name>
</gene>
<name>A0AAW1N4Q6_POPJA</name>
<dbReference type="InterPro" id="IPR011992">
    <property type="entry name" value="EF-hand-dom_pair"/>
</dbReference>
<dbReference type="PROSITE" id="PS50222">
    <property type="entry name" value="EF_HAND_2"/>
    <property type="match status" value="2"/>
</dbReference>
<dbReference type="CDD" id="cd00051">
    <property type="entry name" value="EFh"/>
    <property type="match status" value="1"/>
</dbReference>
<dbReference type="GO" id="GO:0004252">
    <property type="term" value="F:serine-type endopeptidase activity"/>
    <property type="evidence" value="ECO:0007669"/>
    <property type="project" value="InterPro"/>
</dbReference>
<dbReference type="SMART" id="SM00054">
    <property type="entry name" value="EFh"/>
    <property type="match status" value="2"/>
</dbReference>
<dbReference type="InterPro" id="IPR022764">
    <property type="entry name" value="Peptidase_S54_rhomboid_dom"/>
</dbReference>
<dbReference type="EMBL" id="JASPKY010000009">
    <property type="protein sequence ID" value="KAK9754183.1"/>
    <property type="molecule type" value="Genomic_DNA"/>
</dbReference>
<dbReference type="Gene3D" id="1.10.238.10">
    <property type="entry name" value="EF-hand"/>
    <property type="match status" value="2"/>
</dbReference>
<evidence type="ECO:0000256" key="7">
    <source>
        <dbReference type="SAM" id="Phobius"/>
    </source>
</evidence>
<evidence type="ECO:0000256" key="6">
    <source>
        <dbReference type="ARBA" id="ARBA00023136"/>
    </source>
</evidence>
<comment type="caution">
    <text evidence="9">The sequence shown here is derived from an EMBL/GenBank/DDBJ whole genome shotgun (WGS) entry which is preliminary data.</text>
</comment>
<feature type="transmembrane region" description="Helical" evidence="7">
    <location>
        <begin position="217"/>
        <end position="237"/>
    </location>
</feature>
<feature type="transmembrane region" description="Helical" evidence="7">
    <location>
        <begin position="267"/>
        <end position="289"/>
    </location>
</feature>
<evidence type="ECO:0000259" key="8">
    <source>
        <dbReference type="PROSITE" id="PS50222"/>
    </source>
</evidence>
<dbReference type="AlphaFoldDB" id="A0AAW1N4Q6"/>
<keyword evidence="4" id="KW-0106">Calcium</keyword>
<dbReference type="SUPFAM" id="SSF47473">
    <property type="entry name" value="EF-hand"/>
    <property type="match status" value="1"/>
</dbReference>
<comment type="subcellular location">
    <subcellularLocation>
        <location evidence="1">Membrane</location>
        <topology evidence="1">Multi-pass membrane protein</topology>
    </subcellularLocation>
</comment>
<dbReference type="PANTHER" id="PTHR45840">
    <property type="entry name" value="RHOMBOID-RELATED PROTEIN"/>
    <property type="match status" value="1"/>
</dbReference>
<keyword evidence="5 7" id="KW-1133">Transmembrane helix</keyword>
<proteinExistence type="inferred from homology"/>
<feature type="domain" description="EF-hand" evidence="8">
    <location>
        <begin position="81"/>
        <end position="111"/>
    </location>
</feature>
<dbReference type="InterPro" id="IPR018247">
    <property type="entry name" value="EF_Hand_1_Ca_BS"/>
</dbReference>
<evidence type="ECO:0000256" key="5">
    <source>
        <dbReference type="ARBA" id="ARBA00022989"/>
    </source>
</evidence>
<feature type="domain" description="EF-hand" evidence="8">
    <location>
        <begin position="14"/>
        <end position="45"/>
    </location>
</feature>
<feature type="transmembrane region" description="Helical" evidence="7">
    <location>
        <begin position="321"/>
        <end position="341"/>
    </location>
</feature>
<keyword evidence="3 7" id="KW-0812">Transmembrane</keyword>
<dbReference type="GO" id="GO:0016020">
    <property type="term" value="C:membrane"/>
    <property type="evidence" value="ECO:0007669"/>
    <property type="project" value="UniProtKB-SubCell"/>
</dbReference>
<evidence type="ECO:0000256" key="2">
    <source>
        <dbReference type="ARBA" id="ARBA00009045"/>
    </source>
</evidence>
<reference evidence="9 10" key="1">
    <citation type="journal article" date="2024" name="BMC Genomics">
        <title>De novo assembly and annotation of Popillia japonica's genome with initial clues to its potential as an invasive pest.</title>
        <authorList>
            <person name="Cucini C."/>
            <person name="Boschi S."/>
            <person name="Funari R."/>
            <person name="Cardaioli E."/>
            <person name="Iannotti N."/>
            <person name="Marturano G."/>
            <person name="Paoli F."/>
            <person name="Bruttini M."/>
            <person name="Carapelli A."/>
            <person name="Frati F."/>
            <person name="Nardi F."/>
        </authorList>
    </citation>
    <scope>NUCLEOTIDE SEQUENCE [LARGE SCALE GENOMIC DNA]</scope>
    <source>
        <strain evidence="9">DMR45628</strain>
    </source>
</reference>
<organism evidence="9 10">
    <name type="scientific">Popillia japonica</name>
    <name type="common">Japanese beetle</name>
    <dbReference type="NCBI Taxonomy" id="7064"/>
    <lineage>
        <taxon>Eukaryota</taxon>
        <taxon>Metazoa</taxon>
        <taxon>Ecdysozoa</taxon>
        <taxon>Arthropoda</taxon>
        <taxon>Hexapoda</taxon>
        <taxon>Insecta</taxon>
        <taxon>Pterygota</taxon>
        <taxon>Neoptera</taxon>
        <taxon>Endopterygota</taxon>
        <taxon>Coleoptera</taxon>
        <taxon>Polyphaga</taxon>
        <taxon>Scarabaeiformia</taxon>
        <taxon>Scarabaeidae</taxon>
        <taxon>Rutelinae</taxon>
        <taxon>Popillia</taxon>
    </lineage>
</organism>
<dbReference type="Pfam" id="PF01694">
    <property type="entry name" value="Rhomboid"/>
    <property type="match status" value="1"/>
</dbReference>
<evidence type="ECO:0000256" key="1">
    <source>
        <dbReference type="ARBA" id="ARBA00004141"/>
    </source>
</evidence>
<feature type="transmembrane region" description="Helical" evidence="7">
    <location>
        <begin position="244"/>
        <end position="261"/>
    </location>
</feature>
<dbReference type="InterPro" id="IPR002048">
    <property type="entry name" value="EF_hand_dom"/>
</dbReference>
<dbReference type="Gene3D" id="1.20.1540.10">
    <property type="entry name" value="Rhomboid-like"/>
    <property type="match status" value="1"/>
</dbReference>